<proteinExistence type="predicted"/>
<reference evidence="1 2" key="1">
    <citation type="submission" date="2021-02" db="EMBL/GenBank/DDBJ databases">
        <title>De Novo genome assembly of isolated myxobacteria.</title>
        <authorList>
            <person name="Stevens D.C."/>
        </authorList>
    </citation>
    <scope>NUCLEOTIDE SEQUENCE [LARGE SCALE GENOMIC DNA]</scope>
    <source>
        <strain evidence="2">SCPEA02</strain>
    </source>
</reference>
<dbReference type="EMBL" id="CP071090">
    <property type="protein sequence ID" value="QSQ26620.1"/>
    <property type="molecule type" value="Genomic_DNA"/>
</dbReference>
<organism evidence="1 2">
    <name type="scientific">Pyxidicoccus parkwayensis</name>
    <dbReference type="NCBI Taxonomy" id="2813578"/>
    <lineage>
        <taxon>Bacteria</taxon>
        <taxon>Pseudomonadati</taxon>
        <taxon>Myxococcota</taxon>
        <taxon>Myxococcia</taxon>
        <taxon>Myxococcales</taxon>
        <taxon>Cystobacterineae</taxon>
        <taxon>Myxococcaceae</taxon>
        <taxon>Pyxidicoccus</taxon>
    </lineage>
</organism>
<dbReference type="Proteomes" id="UP000662747">
    <property type="component" value="Chromosome"/>
</dbReference>
<gene>
    <name evidence="1" type="ORF">JY651_17530</name>
</gene>
<keyword evidence="2" id="KW-1185">Reference proteome</keyword>
<sequence>MSQAPKHPGTIVYIDGTTQKETERVDISEVPEPLRYAPTKKGLVPVVKVIAFSEGNHRTLREYGPDGELLRSTVQMASPEP</sequence>
<dbReference type="RefSeq" id="WP_206728165.1">
    <property type="nucleotide sequence ID" value="NZ_CP071090.1"/>
</dbReference>
<protein>
    <submittedName>
        <fullName evidence="1">Uncharacterized protein</fullName>
    </submittedName>
</protein>
<evidence type="ECO:0000313" key="1">
    <source>
        <dbReference type="EMBL" id="QSQ26620.1"/>
    </source>
</evidence>
<name>A0ABX7P806_9BACT</name>
<evidence type="ECO:0000313" key="2">
    <source>
        <dbReference type="Proteomes" id="UP000662747"/>
    </source>
</evidence>
<accession>A0ABX7P806</accession>